<dbReference type="PANTHER" id="PTHR23511">
    <property type="entry name" value="SYNAPTIC VESICLE GLYCOPROTEIN 2"/>
    <property type="match status" value="1"/>
</dbReference>
<name>A0A6N2LRC1_SALVM</name>
<organism evidence="8">
    <name type="scientific">Salix viminalis</name>
    <name type="common">Common osier</name>
    <name type="synonym">Basket willow</name>
    <dbReference type="NCBI Taxonomy" id="40686"/>
    <lineage>
        <taxon>Eukaryota</taxon>
        <taxon>Viridiplantae</taxon>
        <taxon>Streptophyta</taxon>
        <taxon>Embryophyta</taxon>
        <taxon>Tracheophyta</taxon>
        <taxon>Spermatophyta</taxon>
        <taxon>Magnoliopsida</taxon>
        <taxon>eudicotyledons</taxon>
        <taxon>Gunneridae</taxon>
        <taxon>Pentapetalae</taxon>
        <taxon>rosids</taxon>
        <taxon>fabids</taxon>
        <taxon>Malpighiales</taxon>
        <taxon>Salicaceae</taxon>
        <taxon>Saliceae</taxon>
        <taxon>Salix</taxon>
    </lineage>
</organism>
<feature type="region of interest" description="Disordered" evidence="6">
    <location>
        <begin position="63"/>
        <end position="87"/>
    </location>
</feature>
<reference evidence="8" key="1">
    <citation type="submission" date="2019-03" db="EMBL/GenBank/DDBJ databases">
        <authorList>
            <person name="Mank J."/>
            <person name="Almeida P."/>
        </authorList>
    </citation>
    <scope>NUCLEOTIDE SEQUENCE</scope>
    <source>
        <strain evidence="8">78183</strain>
    </source>
</reference>
<evidence type="ECO:0000256" key="6">
    <source>
        <dbReference type="SAM" id="MobiDB-lite"/>
    </source>
</evidence>
<gene>
    <name evidence="8" type="ORF">SVIM_LOCUS205148</name>
</gene>
<accession>A0A6N2LRC1</accession>
<evidence type="ECO:0000256" key="2">
    <source>
        <dbReference type="ARBA" id="ARBA00022448"/>
    </source>
</evidence>
<feature type="transmembrane region" description="Helical" evidence="7">
    <location>
        <begin position="103"/>
        <end position="124"/>
    </location>
</feature>
<dbReference type="AlphaFoldDB" id="A0A6N2LRC1"/>
<evidence type="ECO:0000256" key="4">
    <source>
        <dbReference type="ARBA" id="ARBA00022989"/>
    </source>
</evidence>
<evidence type="ECO:0000256" key="7">
    <source>
        <dbReference type="SAM" id="Phobius"/>
    </source>
</evidence>
<comment type="subcellular location">
    <subcellularLocation>
        <location evidence="1">Membrane</location>
        <topology evidence="1">Multi-pass membrane protein</topology>
    </subcellularLocation>
</comment>
<keyword evidence="4 7" id="KW-1133">Transmembrane helix</keyword>
<sequence length="134" mass="15022">MILSFVGPAVHSKWGLTSHEESIITTVVFAGGSIYMGRHFGQIWKEERIFCYSNNDIHVGNNHLPESRHKDVAAAPPPPPPPKQKDSHMGVFKSMLMLFPRRLVRSTLLLRVVISANAFSYYGLVLMTTDMPSN</sequence>
<dbReference type="GO" id="GO:0016020">
    <property type="term" value="C:membrane"/>
    <property type="evidence" value="ECO:0007669"/>
    <property type="project" value="UniProtKB-SubCell"/>
</dbReference>
<evidence type="ECO:0000256" key="3">
    <source>
        <dbReference type="ARBA" id="ARBA00022692"/>
    </source>
</evidence>
<evidence type="ECO:0000256" key="1">
    <source>
        <dbReference type="ARBA" id="ARBA00004141"/>
    </source>
</evidence>
<keyword evidence="3 7" id="KW-0812">Transmembrane</keyword>
<keyword evidence="5 7" id="KW-0472">Membrane</keyword>
<evidence type="ECO:0000256" key="5">
    <source>
        <dbReference type="ARBA" id="ARBA00023136"/>
    </source>
</evidence>
<keyword evidence="2" id="KW-0813">Transport</keyword>
<dbReference type="EMBL" id="CAADRP010001335">
    <property type="protein sequence ID" value="VFU38093.1"/>
    <property type="molecule type" value="Genomic_DNA"/>
</dbReference>
<dbReference type="PANTHER" id="PTHR23511:SF5">
    <property type="entry name" value="MAJOR FACILITATOR-TYPE TRANSPORTER HXNZ-RELATED"/>
    <property type="match status" value="1"/>
</dbReference>
<proteinExistence type="predicted"/>
<evidence type="ECO:0000313" key="8">
    <source>
        <dbReference type="EMBL" id="VFU38093.1"/>
    </source>
</evidence>
<protein>
    <submittedName>
        <fullName evidence="8">Uncharacterized protein</fullName>
    </submittedName>
</protein>